<dbReference type="InterPro" id="IPR050626">
    <property type="entry name" value="Peptidase_M16"/>
</dbReference>
<evidence type="ECO:0000256" key="1">
    <source>
        <dbReference type="ARBA" id="ARBA00007261"/>
    </source>
</evidence>
<reference evidence="8" key="1">
    <citation type="journal article" date="2013" name="Environ. Microbiol.">
        <title>Microbiota from the distal guts of lean and obese adolescents exhibit partial functional redundancy besides clear differences in community structure.</title>
        <authorList>
            <person name="Ferrer M."/>
            <person name="Ruiz A."/>
            <person name="Lanza F."/>
            <person name="Haange S.B."/>
            <person name="Oberbach A."/>
            <person name="Till H."/>
            <person name="Bargiela R."/>
            <person name="Campoy C."/>
            <person name="Segura M.T."/>
            <person name="Richter M."/>
            <person name="von Bergen M."/>
            <person name="Seifert J."/>
            <person name="Suarez A."/>
        </authorList>
    </citation>
    <scope>NUCLEOTIDE SEQUENCE</scope>
</reference>
<dbReference type="InterPro" id="IPR011249">
    <property type="entry name" value="Metalloenz_LuxS/M16"/>
</dbReference>
<evidence type="ECO:0000256" key="2">
    <source>
        <dbReference type="ARBA" id="ARBA00022670"/>
    </source>
</evidence>
<feature type="domain" description="Peptidase M16 C-terminal" evidence="7">
    <location>
        <begin position="182"/>
        <end position="360"/>
    </location>
</feature>
<feature type="domain" description="Peptidase M16 N-terminal" evidence="6">
    <location>
        <begin position="53"/>
        <end position="169"/>
    </location>
</feature>
<evidence type="ECO:0000259" key="7">
    <source>
        <dbReference type="Pfam" id="PF05193"/>
    </source>
</evidence>
<sequence>MKKDTLSGLDIDLYSEKFSNGFEVYLVPLKNMKRYYATYATKYGSLITEFCPNGSRKNVKVPNGIAHFLEHKMFEQESGIDPFSFYSQSGCYVNASTGFESTRYICSGNTKFRENLDYLLNFVNSPYFTDENVEKEKGIIIEEVNMYKDMVDSAIDDTTRKCIFQKDHHKYDIGGEVDEVKSITKEDLYSCYDNFYQPNNMFILIVGNFSVETALDVIRERVENRENKYKVLPKIKKEKEPYAVAKKCEVVKFNIDVSKLTYSFKMKKKDFNIQDDYILDLYLAILLKILFGSTSIFSEKAKMQDLYSEFYYNFDSTDDYLILNFYGESKKQNELLSFIKETLLNRENIINEDDFIRSKKVMIANKIKASCYIDAVGDSLYEDLINYNKIITNKVDLIRQLKYENLLKVSNNLDLSNNSIVCYVPKDDNFEIKN</sequence>
<dbReference type="PANTHER" id="PTHR43690:SF17">
    <property type="entry name" value="PROTEIN YHJJ"/>
    <property type="match status" value="1"/>
</dbReference>
<dbReference type="GO" id="GO:0046872">
    <property type="term" value="F:metal ion binding"/>
    <property type="evidence" value="ECO:0007669"/>
    <property type="project" value="InterPro"/>
</dbReference>
<keyword evidence="3" id="KW-0378">Hydrolase</keyword>
<dbReference type="GO" id="GO:0008237">
    <property type="term" value="F:metallopeptidase activity"/>
    <property type="evidence" value="ECO:0007669"/>
    <property type="project" value="UniProtKB-KW"/>
</dbReference>
<keyword evidence="5" id="KW-0482">Metalloprotease</keyword>
<evidence type="ECO:0000256" key="5">
    <source>
        <dbReference type="ARBA" id="ARBA00023049"/>
    </source>
</evidence>
<dbReference type="SUPFAM" id="SSF63411">
    <property type="entry name" value="LuxS/MPP-like metallohydrolase"/>
    <property type="match status" value="2"/>
</dbReference>
<evidence type="ECO:0000256" key="4">
    <source>
        <dbReference type="ARBA" id="ARBA00022833"/>
    </source>
</evidence>
<dbReference type="InterPro" id="IPR011765">
    <property type="entry name" value="Pept_M16_N"/>
</dbReference>
<dbReference type="NCBIfam" id="NF047421">
    <property type="entry name" value="YfmH_fam"/>
    <property type="match status" value="1"/>
</dbReference>
<dbReference type="AlphaFoldDB" id="K1SQD0"/>
<comment type="caution">
    <text evidence="8">The sequence shown here is derived from an EMBL/GenBank/DDBJ whole genome shotgun (WGS) entry which is preliminary data.</text>
</comment>
<proteinExistence type="inferred from homology"/>
<evidence type="ECO:0000259" key="6">
    <source>
        <dbReference type="Pfam" id="PF00675"/>
    </source>
</evidence>
<name>K1SQD0_9ZZZZ</name>
<comment type="similarity">
    <text evidence="1">Belongs to the peptidase M16 family.</text>
</comment>
<dbReference type="EMBL" id="AJWZ01006433">
    <property type="protein sequence ID" value="EKC59783.1"/>
    <property type="molecule type" value="Genomic_DNA"/>
</dbReference>
<protein>
    <submittedName>
        <fullName evidence="8">Peptidase, M16 family</fullName>
    </submittedName>
</protein>
<dbReference type="PANTHER" id="PTHR43690">
    <property type="entry name" value="NARDILYSIN"/>
    <property type="match status" value="1"/>
</dbReference>
<dbReference type="GO" id="GO:0006508">
    <property type="term" value="P:proteolysis"/>
    <property type="evidence" value="ECO:0007669"/>
    <property type="project" value="UniProtKB-KW"/>
</dbReference>
<accession>K1SQD0</accession>
<dbReference type="Gene3D" id="3.30.830.10">
    <property type="entry name" value="Metalloenzyme, LuxS/M16 peptidase-like"/>
    <property type="match status" value="2"/>
</dbReference>
<dbReference type="InterPro" id="IPR007863">
    <property type="entry name" value="Peptidase_M16_C"/>
</dbReference>
<dbReference type="Pfam" id="PF05193">
    <property type="entry name" value="Peptidase_M16_C"/>
    <property type="match status" value="1"/>
</dbReference>
<keyword evidence="4" id="KW-0862">Zinc</keyword>
<keyword evidence="2" id="KW-0645">Protease</keyword>
<gene>
    <name evidence="8" type="ORF">OBE_09298</name>
</gene>
<evidence type="ECO:0000313" key="8">
    <source>
        <dbReference type="EMBL" id="EKC59783.1"/>
    </source>
</evidence>
<evidence type="ECO:0000256" key="3">
    <source>
        <dbReference type="ARBA" id="ARBA00022801"/>
    </source>
</evidence>
<dbReference type="Pfam" id="PF00675">
    <property type="entry name" value="Peptidase_M16"/>
    <property type="match status" value="1"/>
</dbReference>
<organism evidence="8">
    <name type="scientific">human gut metagenome</name>
    <dbReference type="NCBI Taxonomy" id="408170"/>
    <lineage>
        <taxon>unclassified sequences</taxon>
        <taxon>metagenomes</taxon>
        <taxon>organismal metagenomes</taxon>
    </lineage>
</organism>